<evidence type="ECO:0000256" key="7">
    <source>
        <dbReference type="ARBA" id="ARBA00035521"/>
    </source>
</evidence>
<dbReference type="GO" id="GO:0019843">
    <property type="term" value="F:rRNA binding"/>
    <property type="evidence" value="ECO:0007669"/>
    <property type="project" value="UniProtKB-KW"/>
</dbReference>
<accession>A0A1F7WHL0</accession>
<protein>
    <recommendedName>
        <fullName evidence="6">Small ribosomal subunit protein uS3</fullName>
    </recommendedName>
    <alternativeName>
        <fullName evidence="7">30S ribosomal protein S3</fullName>
    </alternativeName>
</protein>
<dbReference type="InterPro" id="IPR009019">
    <property type="entry name" value="KH_sf_prok-type"/>
</dbReference>
<comment type="function">
    <text evidence="5">Binds the lower part of the 30S subunit head. Binds mRNA in the 70S ribosome, positioning it for translation.</text>
</comment>
<evidence type="ECO:0000313" key="12">
    <source>
        <dbReference type="Proteomes" id="UP000178735"/>
    </source>
</evidence>
<dbReference type="GO" id="GO:0003735">
    <property type="term" value="F:structural constituent of ribosome"/>
    <property type="evidence" value="ECO:0007669"/>
    <property type="project" value="InterPro"/>
</dbReference>
<dbReference type="InterPro" id="IPR036419">
    <property type="entry name" value="Ribosomal_S3_C_sf"/>
</dbReference>
<evidence type="ECO:0000256" key="6">
    <source>
        <dbReference type="ARBA" id="ARBA00035257"/>
    </source>
</evidence>
<feature type="non-terminal residue" evidence="11">
    <location>
        <position position="1"/>
    </location>
</feature>
<comment type="similarity">
    <text evidence="1 9">Belongs to the universal ribosomal protein uS3 family.</text>
</comment>
<keyword evidence="8" id="KW-0694">RNA-binding</keyword>
<dbReference type="InterPro" id="IPR001351">
    <property type="entry name" value="Ribosomal_uS3_C"/>
</dbReference>
<evidence type="ECO:0000256" key="8">
    <source>
        <dbReference type="PROSITE-ProRule" id="PRU00118"/>
    </source>
</evidence>
<dbReference type="InterPro" id="IPR004044">
    <property type="entry name" value="KH_dom_type_2"/>
</dbReference>
<dbReference type="PANTHER" id="PTHR11760:SF19">
    <property type="entry name" value="SMALL RIBOSOMAL SUBUNIT PROTEIN US3C"/>
    <property type="match status" value="1"/>
</dbReference>
<evidence type="ECO:0000313" key="11">
    <source>
        <dbReference type="EMBL" id="OGM02270.1"/>
    </source>
</evidence>
<dbReference type="Gene3D" id="3.30.1140.32">
    <property type="entry name" value="Ribosomal protein S3, C-terminal domain"/>
    <property type="match status" value="1"/>
</dbReference>
<evidence type="ECO:0000256" key="4">
    <source>
        <dbReference type="ARBA" id="ARBA00023274"/>
    </source>
</evidence>
<keyword evidence="3 9" id="KW-0689">Ribosomal protein</keyword>
<dbReference type="GO" id="GO:0022627">
    <property type="term" value="C:cytosolic small ribosomal subunit"/>
    <property type="evidence" value="ECO:0007669"/>
    <property type="project" value="TreeGrafter"/>
</dbReference>
<reference evidence="11 12" key="1">
    <citation type="journal article" date="2016" name="Nat. Commun.">
        <title>Thousands of microbial genomes shed light on interconnected biogeochemical processes in an aquifer system.</title>
        <authorList>
            <person name="Anantharaman K."/>
            <person name="Brown C.T."/>
            <person name="Hug L.A."/>
            <person name="Sharon I."/>
            <person name="Castelle C.J."/>
            <person name="Probst A.J."/>
            <person name="Thomas B.C."/>
            <person name="Singh A."/>
            <person name="Wilkins M.J."/>
            <person name="Karaoz U."/>
            <person name="Brodie E.L."/>
            <person name="Williams K.H."/>
            <person name="Hubbard S.S."/>
            <person name="Banfield J.F."/>
        </authorList>
    </citation>
    <scope>NUCLEOTIDE SEQUENCE [LARGE SCALE GENOMIC DNA]</scope>
</reference>
<evidence type="ECO:0000256" key="2">
    <source>
        <dbReference type="ARBA" id="ARBA00022730"/>
    </source>
</evidence>
<name>A0A1F7WHL0_9BACT</name>
<gene>
    <name evidence="11" type="ORF">A2008_10080</name>
</gene>
<comment type="caution">
    <text evidence="11">The sequence shown here is derived from an EMBL/GenBank/DDBJ whole genome shotgun (WGS) entry which is preliminary data.</text>
</comment>
<dbReference type="Proteomes" id="UP000178735">
    <property type="component" value="Unassembled WGS sequence"/>
</dbReference>
<evidence type="ECO:0000256" key="5">
    <source>
        <dbReference type="ARBA" id="ARBA00024998"/>
    </source>
</evidence>
<dbReference type="SUPFAM" id="SSF54814">
    <property type="entry name" value="Prokaryotic type KH domain (KH-domain type II)"/>
    <property type="match status" value="1"/>
</dbReference>
<dbReference type="SUPFAM" id="SSF54821">
    <property type="entry name" value="Ribosomal protein S3 C-terminal domain"/>
    <property type="match status" value="1"/>
</dbReference>
<dbReference type="NCBIfam" id="TIGR01009">
    <property type="entry name" value="rpsC_bact"/>
    <property type="match status" value="1"/>
</dbReference>
<feature type="domain" description="KH type-2" evidence="10">
    <location>
        <begin position="1"/>
        <end position="34"/>
    </location>
</feature>
<dbReference type="InterPro" id="IPR005704">
    <property type="entry name" value="Ribosomal_uS3_bac-typ"/>
</dbReference>
<dbReference type="GO" id="GO:0006412">
    <property type="term" value="P:translation"/>
    <property type="evidence" value="ECO:0007669"/>
    <property type="project" value="InterPro"/>
</dbReference>
<keyword evidence="2" id="KW-0699">rRNA-binding</keyword>
<dbReference type="Pfam" id="PF00189">
    <property type="entry name" value="Ribosomal_S3_C"/>
    <property type="match status" value="1"/>
</dbReference>
<dbReference type="STRING" id="1817813.A2008_10080"/>
<dbReference type="AlphaFoldDB" id="A0A1F7WHL0"/>
<dbReference type="EMBL" id="MGFH01000212">
    <property type="protein sequence ID" value="OGM02270.1"/>
    <property type="molecule type" value="Genomic_DNA"/>
</dbReference>
<proteinExistence type="inferred from homology"/>
<evidence type="ECO:0000256" key="3">
    <source>
        <dbReference type="ARBA" id="ARBA00022980"/>
    </source>
</evidence>
<dbReference type="PROSITE" id="PS00548">
    <property type="entry name" value="RIBOSOMAL_S3"/>
    <property type="match status" value="1"/>
</dbReference>
<evidence type="ECO:0000256" key="9">
    <source>
        <dbReference type="RuleBase" id="RU003624"/>
    </source>
</evidence>
<dbReference type="Pfam" id="PF07650">
    <property type="entry name" value="KH_2"/>
    <property type="match status" value="1"/>
</dbReference>
<evidence type="ECO:0000256" key="1">
    <source>
        <dbReference type="ARBA" id="ARBA00010761"/>
    </source>
</evidence>
<dbReference type="InterPro" id="IPR057258">
    <property type="entry name" value="Ribosomal_uS3"/>
</dbReference>
<dbReference type="PANTHER" id="PTHR11760">
    <property type="entry name" value="30S/40S RIBOSOMAL PROTEIN S3"/>
    <property type="match status" value="1"/>
</dbReference>
<sequence length="164" mass="18180">GVIIGRSGSEIQKMKIMIEKLTKRKVSLYIQEIKDPFLDAQLVANNIAAQIEKRVAFRRAMKRSVDTALSHGVLGVKISCSGRLGGAEIARCEYYRRGRVPLHTLRANIDFAIATGHTTYGCVGVKVWLFHGEVLSERDAERYQSKIKGSSISDDDKANENSAN</sequence>
<dbReference type="PROSITE" id="PS50823">
    <property type="entry name" value="KH_TYPE_2"/>
    <property type="match status" value="1"/>
</dbReference>
<dbReference type="InterPro" id="IPR018280">
    <property type="entry name" value="Ribosomal_uS3_CS"/>
</dbReference>
<organism evidence="11 12">
    <name type="scientific">Candidatus Wallbacteria bacterium GWC2_49_35</name>
    <dbReference type="NCBI Taxonomy" id="1817813"/>
    <lineage>
        <taxon>Bacteria</taxon>
        <taxon>Candidatus Walliibacteriota</taxon>
    </lineage>
</organism>
<evidence type="ECO:0000259" key="10">
    <source>
        <dbReference type="PROSITE" id="PS50823"/>
    </source>
</evidence>
<keyword evidence="4 9" id="KW-0687">Ribonucleoprotein</keyword>